<name>A0A1M5H8P8_9BACT</name>
<dbReference type="AlphaFoldDB" id="A0A1M5H8P8"/>
<protein>
    <recommendedName>
        <fullName evidence="5 10">Phosphoenolpyruvate carboxylase</fullName>
        <shortName evidence="10">PEPC</shortName>
        <shortName evidence="10">PEPCase</shortName>
        <ecNumber evidence="4 10">4.1.1.31</ecNumber>
    </recommendedName>
</protein>
<evidence type="ECO:0000256" key="6">
    <source>
        <dbReference type="ARBA" id="ARBA00022842"/>
    </source>
</evidence>
<evidence type="ECO:0000256" key="5">
    <source>
        <dbReference type="ARBA" id="ARBA00022419"/>
    </source>
</evidence>
<reference evidence="13 14" key="1">
    <citation type="submission" date="2016-11" db="EMBL/GenBank/DDBJ databases">
        <authorList>
            <person name="Jaros S."/>
            <person name="Januszkiewicz K."/>
            <person name="Wedrychowicz H."/>
        </authorList>
    </citation>
    <scope>NUCLEOTIDE SEQUENCE [LARGE SCALE GENOMIC DNA]</scope>
    <source>
        <strain evidence="13 14">DSM 21986</strain>
    </source>
</reference>
<evidence type="ECO:0000256" key="11">
    <source>
        <dbReference type="PROSITE-ProRule" id="PRU10111"/>
    </source>
</evidence>
<comment type="cofactor">
    <cofactor evidence="1 10">
        <name>Mg(2+)</name>
        <dbReference type="ChEBI" id="CHEBI:18420"/>
    </cofactor>
</comment>
<comment type="function">
    <text evidence="2 10">Forms oxaloacetate, a four-carbon dicarboxylic acid source for the tricarboxylic acid cycle.</text>
</comment>
<dbReference type="PRINTS" id="PR00150">
    <property type="entry name" value="PEPCARBXLASE"/>
</dbReference>
<dbReference type="GO" id="GO:0005829">
    <property type="term" value="C:cytosol"/>
    <property type="evidence" value="ECO:0007669"/>
    <property type="project" value="TreeGrafter"/>
</dbReference>
<proteinExistence type="inferred from homology"/>
<keyword evidence="6 10" id="KW-0460">Magnesium</keyword>
<dbReference type="RefSeq" id="WP_073066761.1">
    <property type="nucleotide sequence ID" value="NZ_FQUS01000019.1"/>
</dbReference>
<evidence type="ECO:0000256" key="4">
    <source>
        <dbReference type="ARBA" id="ARBA00012305"/>
    </source>
</evidence>
<evidence type="ECO:0000256" key="2">
    <source>
        <dbReference type="ARBA" id="ARBA00003670"/>
    </source>
</evidence>
<dbReference type="GO" id="GO:0000287">
    <property type="term" value="F:magnesium ion binding"/>
    <property type="evidence" value="ECO:0007669"/>
    <property type="project" value="UniProtKB-UniRule"/>
</dbReference>
<keyword evidence="8 10" id="KW-0120">Carbon dioxide fixation</keyword>
<gene>
    <name evidence="10" type="primary">ppc</name>
    <name evidence="13" type="ORF">SAMN05443144_11970</name>
</gene>
<dbReference type="GO" id="GO:0006099">
    <property type="term" value="P:tricarboxylic acid cycle"/>
    <property type="evidence" value="ECO:0007669"/>
    <property type="project" value="InterPro"/>
</dbReference>
<organism evidence="13 14">
    <name type="scientific">Fodinibius roseus</name>
    <dbReference type="NCBI Taxonomy" id="1194090"/>
    <lineage>
        <taxon>Bacteria</taxon>
        <taxon>Pseudomonadati</taxon>
        <taxon>Balneolota</taxon>
        <taxon>Balneolia</taxon>
        <taxon>Balneolales</taxon>
        <taxon>Balneolaceae</taxon>
        <taxon>Fodinibius</taxon>
    </lineage>
</organism>
<comment type="similarity">
    <text evidence="3 10">Belongs to the PEPCase type 1 family.</text>
</comment>
<dbReference type="PROSITE" id="PS00781">
    <property type="entry name" value="PEPCASE_1"/>
    <property type="match status" value="1"/>
</dbReference>
<dbReference type="InterPro" id="IPR033129">
    <property type="entry name" value="PEPCASE_His_AS"/>
</dbReference>
<dbReference type="Gene3D" id="1.20.1440.90">
    <property type="entry name" value="Phosphoenolpyruvate/pyruvate domain"/>
    <property type="match status" value="1"/>
</dbReference>
<keyword evidence="14" id="KW-1185">Reference proteome</keyword>
<dbReference type="OrthoDB" id="9768133at2"/>
<keyword evidence="13" id="KW-0670">Pyruvate</keyword>
<dbReference type="Proteomes" id="UP000184041">
    <property type="component" value="Unassembled WGS sequence"/>
</dbReference>
<dbReference type="PANTHER" id="PTHR30523:SF6">
    <property type="entry name" value="PHOSPHOENOLPYRUVATE CARBOXYLASE"/>
    <property type="match status" value="1"/>
</dbReference>
<dbReference type="GO" id="GO:0006107">
    <property type="term" value="P:oxaloacetate metabolic process"/>
    <property type="evidence" value="ECO:0007669"/>
    <property type="project" value="UniProtKB-UniRule"/>
</dbReference>
<dbReference type="NCBIfam" id="NF000584">
    <property type="entry name" value="PRK00009.1"/>
    <property type="match status" value="1"/>
</dbReference>
<evidence type="ECO:0000256" key="9">
    <source>
        <dbReference type="ARBA" id="ARBA00048995"/>
    </source>
</evidence>
<evidence type="ECO:0000256" key="1">
    <source>
        <dbReference type="ARBA" id="ARBA00001946"/>
    </source>
</evidence>
<evidence type="ECO:0000256" key="7">
    <source>
        <dbReference type="ARBA" id="ARBA00023239"/>
    </source>
</evidence>
<dbReference type="InterPro" id="IPR018129">
    <property type="entry name" value="PEP_COase_Lys_AS"/>
</dbReference>
<dbReference type="GO" id="GO:0015977">
    <property type="term" value="P:carbon fixation"/>
    <property type="evidence" value="ECO:0007669"/>
    <property type="project" value="UniProtKB-UniRule"/>
</dbReference>
<evidence type="ECO:0000313" key="14">
    <source>
        <dbReference type="Proteomes" id="UP000184041"/>
    </source>
</evidence>
<evidence type="ECO:0000256" key="12">
    <source>
        <dbReference type="PROSITE-ProRule" id="PRU10112"/>
    </source>
</evidence>
<dbReference type="PANTHER" id="PTHR30523">
    <property type="entry name" value="PHOSPHOENOLPYRUVATE CARBOXYLASE"/>
    <property type="match status" value="1"/>
</dbReference>
<dbReference type="HAMAP" id="MF_00595">
    <property type="entry name" value="PEPcase_type1"/>
    <property type="match status" value="1"/>
</dbReference>
<dbReference type="EC" id="4.1.1.31" evidence="4 10"/>
<dbReference type="PROSITE" id="PS00393">
    <property type="entry name" value="PEPCASE_2"/>
    <property type="match status" value="1"/>
</dbReference>
<dbReference type="STRING" id="1194090.SAMN05443144_11970"/>
<evidence type="ECO:0000256" key="10">
    <source>
        <dbReference type="HAMAP-Rule" id="MF_00595"/>
    </source>
</evidence>
<sequence>MHWEKLVDQFAEKSDISKVLSNQVESLTHFLEEVLSRKENDDFLQELVDLPQLAAQAFDEGDEEAFREMEAQISGLSTDEITRLLRYYTVFFHLMNSQEQREITRINRERAIQTDPESPRGESIDEAVYFLKTEGFSAQEAADVIGKLDIQPTITAHPTEARRHSVLVKQQSITRMINQIRRGNLTPDEQTAKTMEILNEIHLLLATDEVRTEKVTVEDEVENGMFYFMNAIWQTVPVLYDDLRNAFHTYYGEVPDFSTVLQYRSWIGSDRDGNPNVTSAVTWETILEQRENVIQLYLEELDELRRYLSISQNKFPISDKLEASLKEDEKVDQLSERYQRLYKQEPYRRKVTHMMHKLRHQLEVMKEEDRSYILDEADRYTAEDFVHELKLIAESLRASGLEEVSSFGKLHHLIVRAETFGFHMAALDIRQHSGVHENTVAELLSVAEVTDSYPDLSEEEKLTLLNKELNNPRPLSPVRVHLSDETAQMLKAFSLIGDMLALDKNSFGSYIISMTHGVSDMLEVLVLAKEAGLWSEENDKVESDIDVVPLFETIEDLEACGSLMRKIYDNELYQKQLEARDNFQEIMLGYSDSNKDGGYWMANWALDKAQQRLGRVCREYDVDFRLFHGRGGTVGRGGGRSNEAILALPPVSNNGRIRFTEQGEVISFRYSLASITRRHLEQIVNAMIRITVAESDSVGQKDQFNQAMEQLSQRSMKAYRNLIDDENFWSWYTNKTPIEHISRLPIASRPVSRGSAKAADFDNLRAIPWVFAWTQVRYNVPGWYGVGVALQEQIEQGEEALERFRQWYDQNIFFNSILDNVQREMARTHILTSTIYEDNDDGTFHKLITDDFEKAEKAIKAITRQDYVLQNSPVIKKSIRFRNPFTYPLNMMQVELLDRWDEELTDKDEESLRNAIFLSINGIAAAMQSTG</sequence>
<comment type="subunit">
    <text evidence="10">Homotetramer.</text>
</comment>
<feature type="active site" evidence="10 12">
    <location>
        <position position="595"/>
    </location>
</feature>
<evidence type="ECO:0000313" key="13">
    <source>
        <dbReference type="EMBL" id="SHG12268.1"/>
    </source>
</evidence>
<dbReference type="EMBL" id="FQUS01000019">
    <property type="protein sequence ID" value="SHG12268.1"/>
    <property type="molecule type" value="Genomic_DNA"/>
</dbReference>
<dbReference type="InterPro" id="IPR021135">
    <property type="entry name" value="PEP_COase"/>
</dbReference>
<dbReference type="Pfam" id="PF00311">
    <property type="entry name" value="PEPcase"/>
    <property type="match status" value="1"/>
</dbReference>
<accession>A0A1M5H8P8</accession>
<keyword evidence="7 10" id="KW-0456">Lyase</keyword>
<dbReference type="GO" id="GO:0008964">
    <property type="term" value="F:phosphoenolpyruvate carboxylase activity"/>
    <property type="evidence" value="ECO:0007669"/>
    <property type="project" value="UniProtKB-UniRule"/>
</dbReference>
<comment type="catalytic activity">
    <reaction evidence="9 10">
        <text>oxaloacetate + phosphate = phosphoenolpyruvate + hydrogencarbonate</text>
        <dbReference type="Rhea" id="RHEA:28370"/>
        <dbReference type="ChEBI" id="CHEBI:16452"/>
        <dbReference type="ChEBI" id="CHEBI:17544"/>
        <dbReference type="ChEBI" id="CHEBI:43474"/>
        <dbReference type="ChEBI" id="CHEBI:58702"/>
        <dbReference type="EC" id="4.1.1.31"/>
    </reaction>
</comment>
<dbReference type="InterPro" id="IPR015813">
    <property type="entry name" value="Pyrv/PenolPyrv_kinase-like_dom"/>
</dbReference>
<evidence type="ECO:0000256" key="8">
    <source>
        <dbReference type="ARBA" id="ARBA00023300"/>
    </source>
</evidence>
<feature type="active site" evidence="10 11">
    <location>
        <position position="157"/>
    </location>
</feature>
<evidence type="ECO:0000256" key="3">
    <source>
        <dbReference type="ARBA" id="ARBA00008346"/>
    </source>
</evidence>
<dbReference type="SUPFAM" id="SSF51621">
    <property type="entry name" value="Phosphoenolpyruvate/pyruvate domain"/>
    <property type="match status" value="1"/>
</dbReference>
<dbReference type="InterPro" id="IPR022805">
    <property type="entry name" value="PEP_COase_bac/pln-type"/>
</dbReference>